<dbReference type="Pfam" id="PF00078">
    <property type="entry name" value="RVT_1"/>
    <property type="match status" value="1"/>
</dbReference>
<dbReference type="OrthoDB" id="5864896at2759"/>
<feature type="domain" description="CCHC-type" evidence="3">
    <location>
        <begin position="350"/>
        <end position="365"/>
    </location>
</feature>
<evidence type="ECO:0000313" key="4">
    <source>
        <dbReference type="EMBL" id="KRZ47732.1"/>
    </source>
</evidence>
<evidence type="ECO:0000256" key="2">
    <source>
        <dbReference type="SAM" id="MobiDB-lite"/>
    </source>
</evidence>
<keyword evidence="1" id="KW-0863">Zinc-finger</keyword>
<organism evidence="4 5">
    <name type="scientific">Trichinella nativa</name>
    <dbReference type="NCBI Taxonomy" id="6335"/>
    <lineage>
        <taxon>Eukaryota</taxon>
        <taxon>Metazoa</taxon>
        <taxon>Ecdysozoa</taxon>
        <taxon>Nematoda</taxon>
        <taxon>Enoplea</taxon>
        <taxon>Dorylaimia</taxon>
        <taxon>Trichinellida</taxon>
        <taxon>Trichinellidae</taxon>
        <taxon>Trichinella</taxon>
    </lineage>
</organism>
<evidence type="ECO:0000259" key="3">
    <source>
        <dbReference type="PROSITE" id="PS50158"/>
    </source>
</evidence>
<dbReference type="SUPFAM" id="SSF56672">
    <property type="entry name" value="DNA/RNA polymerases"/>
    <property type="match status" value="1"/>
</dbReference>
<dbReference type="PANTHER" id="PTHR47331">
    <property type="entry name" value="PHD-TYPE DOMAIN-CONTAINING PROTEIN"/>
    <property type="match status" value="1"/>
</dbReference>
<dbReference type="InterPro" id="IPR001878">
    <property type="entry name" value="Znf_CCHC"/>
</dbReference>
<comment type="caution">
    <text evidence="4">The sequence shown here is derived from an EMBL/GenBank/DDBJ whole genome shotgun (WGS) entry which is preliminary data.</text>
</comment>
<dbReference type="GO" id="GO:0008270">
    <property type="term" value="F:zinc ion binding"/>
    <property type="evidence" value="ECO:0007669"/>
    <property type="project" value="UniProtKB-KW"/>
</dbReference>
<dbReference type="Pfam" id="PF03564">
    <property type="entry name" value="DUF1759"/>
    <property type="match status" value="1"/>
</dbReference>
<gene>
    <name evidence="4" type="ORF">T02_1674</name>
</gene>
<dbReference type="InterPro" id="IPR005312">
    <property type="entry name" value="DUF1759"/>
</dbReference>
<keyword evidence="5" id="KW-1185">Reference proteome</keyword>
<feature type="compositionally biased region" description="Basic and acidic residues" evidence="2">
    <location>
        <begin position="397"/>
        <end position="406"/>
    </location>
</feature>
<dbReference type="AlphaFoldDB" id="A0A0V1KKA7"/>
<evidence type="ECO:0000313" key="5">
    <source>
        <dbReference type="Proteomes" id="UP000054721"/>
    </source>
</evidence>
<dbReference type="STRING" id="6335.A0A0V1KKA7"/>
<dbReference type="InterPro" id="IPR043502">
    <property type="entry name" value="DNA/RNA_pol_sf"/>
</dbReference>
<keyword evidence="1" id="KW-0862">Zinc</keyword>
<dbReference type="PROSITE" id="PS50158">
    <property type="entry name" value="ZF_CCHC"/>
    <property type="match status" value="1"/>
</dbReference>
<proteinExistence type="predicted"/>
<sequence length="995" mass="115254">MDYAKLNRRRNCLKGRMYRLCQDLDALIRQPESRIDVKMTLDSISKLLERCQEAQDAVEGNSKVDGFRKGNTLSPWQSGEVFGDEYRTCRIQEVESEFNLGQTTDLQYSEVYIKVLHFPSFWEQFNAGIHDNAEIADVTKFIYLRSLLEGEGLKAIDGYAVTQDIYPIARQALVSRFGNPKRVIEHHIQAIADLRPNGDRTLRELHDELVTHMRSLRALNRDASGNRFASDIILTLCKGLLPKKILSLWEDKILGSEEDQNEVETFFVFLHKHAEIEERVRQDNPKYRRQDRVEIKEKEHRRSNKVLSTSVAPGNRCSICRENTHVEECPLFLKATRPERWTLAKKYRLCFRCLRQGHRSTDCKRSHNSRNVTSVGLHRRLSEDENVQATEENCTPHGDERSEKSPETTPTDGVRVTKYTRDKTYLQTPKAYLYALNGSQRSFVTKGVADSLGLTGLNERMCISTLGNKTCHKKLRRAKQINAYCVNRICDTLEENPPVMWEHAKDLNLADDFPRDRCDVDVLIRIDYYYHFIEDDRRSVVDEWLVALTNYTDTVKVLRIDVRPQCYCEKYRSFWELELIGIMDQPETESPIKRSMIISRTLLSFHKNRYVTRLFWKHNDALPNNYYAALKRFEQFEARLRKGPSKKREYENTLQEYIKNRYVEEIGNLGGREEKIWYLPHHAVFKMEKNTSKCRIVFDGSHLCGGVSLNERLEPGPSIIADLVGIFLRFRQCKIGIHADITKMFLQIELHPEDRDVTRFVWRKQGEEMQRIYRFCRLPFGLCCSPFLAMSAVQDLAVNHRTEYTETATEVLRNMYVDDILLSCDDESTAQKMVAELTKLLKIGSFELSKWSSNCTDVLSSTPQTEVTTNCSKALGMNWEHSTDTFQFPVPSESEIASCNTKRKWASNRVDILATLPRPEVCETGEKELGKALGVYWLKDEDVITFMPPANSTTQSRTTKRQLLSLATLHLCFELVRKPRDISDVASVIPLRLTG</sequence>
<reference evidence="4 5" key="1">
    <citation type="submission" date="2015-05" db="EMBL/GenBank/DDBJ databases">
        <title>Evolution of Trichinella species and genotypes.</title>
        <authorList>
            <person name="Korhonen P.K."/>
            <person name="Edoardo P."/>
            <person name="Giuseppe L.R."/>
            <person name="Gasser R.B."/>
        </authorList>
    </citation>
    <scope>NUCLEOTIDE SEQUENCE [LARGE SCALE GENOMIC DNA]</scope>
    <source>
        <strain evidence="4">ISS10</strain>
    </source>
</reference>
<keyword evidence="1" id="KW-0479">Metal-binding</keyword>
<dbReference type="InterPro" id="IPR043128">
    <property type="entry name" value="Rev_trsase/Diguanyl_cyclase"/>
</dbReference>
<evidence type="ECO:0000256" key="1">
    <source>
        <dbReference type="PROSITE-ProRule" id="PRU00047"/>
    </source>
</evidence>
<name>A0A0V1KKA7_9BILA</name>
<feature type="non-terminal residue" evidence="4">
    <location>
        <position position="995"/>
    </location>
</feature>
<dbReference type="PANTHER" id="PTHR47331:SF1">
    <property type="entry name" value="GAG-LIKE PROTEIN"/>
    <property type="match status" value="1"/>
</dbReference>
<accession>A0A0V1KKA7</accession>
<feature type="region of interest" description="Disordered" evidence="2">
    <location>
        <begin position="362"/>
        <end position="414"/>
    </location>
</feature>
<dbReference type="CDD" id="cd01644">
    <property type="entry name" value="RT_pepA17"/>
    <property type="match status" value="1"/>
</dbReference>
<dbReference type="InterPro" id="IPR000477">
    <property type="entry name" value="RT_dom"/>
</dbReference>
<dbReference type="EMBL" id="JYDW01000589">
    <property type="protein sequence ID" value="KRZ47732.1"/>
    <property type="molecule type" value="Genomic_DNA"/>
</dbReference>
<dbReference type="Gene3D" id="3.10.10.10">
    <property type="entry name" value="HIV Type 1 Reverse Transcriptase, subunit A, domain 1"/>
    <property type="match status" value="1"/>
</dbReference>
<dbReference type="GO" id="GO:0003676">
    <property type="term" value="F:nucleic acid binding"/>
    <property type="evidence" value="ECO:0007669"/>
    <property type="project" value="InterPro"/>
</dbReference>
<dbReference type="Proteomes" id="UP000054721">
    <property type="component" value="Unassembled WGS sequence"/>
</dbReference>
<dbReference type="Gene3D" id="3.30.70.270">
    <property type="match status" value="1"/>
</dbReference>
<protein>
    <recommendedName>
        <fullName evidence="3">CCHC-type domain-containing protein</fullName>
    </recommendedName>
</protein>